<dbReference type="GO" id="GO:0016787">
    <property type="term" value="F:hydrolase activity"/>
    <property type="evidence" value="ECO:0007669"/>
    <property type="project" value="UniProtKB-KW"/>
</dbReference>
<proteinExistence type="predicted"/>
<reference evidence="2 3" key="1">
    <citation type="submission" date="2024-09" db="EMBL/GenBank/DDBJ databases">
        <authorList>
            <person name="Lee S.D."/>
        </authorList>
    </citation>
    <scope>NUCLEOTIDE SEQUENCE [LARGE SCALE GENOMIC DNA]</scope>
    <source>
        <strain evidence="2 3">N8-3</strain>
    </source>
</reference>
<dbReference type="RefSeq" id="WP_380538008.1">
    <property type="nucleotide sequence ID" value="NZ_JBHFAB010000015.1"/>
</dbReference>
<keyword evidence="2" id="KW-0378">Hydrolase</keyword>
<organism evidence="2 3">
    <name type="scientific">Streptacidiphilus cavernicola</name>
    <dbReference type="NCBI Taxonomy" id="3342716"/>
    <lineage>
        <taxon>Bacteria</taxon>
        <taxon>Bacillati</taxon>
        <taxon>Actinomycetota</taxon>
        <taxon>Actinomycetes</taxon>
        <taxon>Kitasatosporales</taxon>
        <taxon>Streptomycetaceae</taxon>
        <taxon>Streptacidiphilus</taxon>
    </lineage>
</organism>
<keyword evidence="1" id="KW-0812">Transmembrane</keyword>
<dbReference type="SUPFAM" id="SSF53474">
    <property type="entry name" value="alpha/beta-Hydrolases"/>
    <property type="match status" value="1"/>
</dbReference>
<keyword evidence="1" id="KW-0472">Membrane</keyword>
<dbReference type="Pfam" id="PF00756">
    <property type="entry name" value="Esterase"/>
    <property type="match status" value="1"/>
</dbReference>
<dbReference type="InterPro" id="IPR050583">
    <property type="entry name" value="Mycobacterial_A85_antigen"/>
</dbReference>
<gene>
    <name evidence="2" type="ORF">ACEZDE_20915</name>
</gene>
<dbReference type="Proteomes" id="UP001592531">
    <property type="component" value="Unassembled WGS sequence"/>
</dbReference>
<evidence type="ECO:0000256" key="1">
    <source>
        <dbReference type="SAM" id="Phobius"/>
    </source>
</evidence>
<accession>A0ABV6VZB9</accession>
<feature type="transmembrane region" description="Helical" evidence="1">
    <location>
        <begin position="39"/>
        <end position="60"/>
    </location>
</feature>
<keyword evidence="1" id="KW-1133">Transmembrane helix</keyword>
<dbReference type="PANTHER" id="PTHR48098">
    <property type="entry name" value="ENTEROCHELIN ESTERASE-RELATED"/>
    <property type="match status" value="1"/>
</dbReference>
<evidence type="ECO:0000313" key="3">
    <source>
        <dbReference type="Proteomes" id="UP001592531"/>
    </source>
</evidence>
<dbReference type="EMBL" id="JBHFAB010000015">
    <property type="protein sequence ID" value="MFC1419075.1"/>
    <property type="molecule type" value="Genomic_DNA"/>
</dbReference>
<dbReference type="Gene3D" id="3.40.50.1820">
    <property type="entry name" value="alpha/beta hydrolase"/>
    <property type="match status" value="1"/>
</dbReference>
<protein>
    <submittedName>
        <fullName evidence="2">Alpha/beta hydrolase</fullName>
    </submittedName>
</protein>
<keyword evidence="3" id="KW-1185">Reference proteome</keyword>
<sequence>MGLTSRKLELLVALCAVAAFAGTMWLWPRLSGRGWRALSGRAVALLAGQALALGAIGLAANNWGGFYSSWGDLLGTDQGGAAVFTPHANTGGTPQPSADAGSSVQVLGSKPVPLMLPGAAGRSPGGTVQQVRVHGGGTGLTESAYVYLPPQYFQAAHARKRFPVVLVFTGYPGTAQNLITRMKYPTVAAQAIVKGAMQPTVLVLMRPSVAMPRDTECQDVPDGPQAETFFNVDLHRAMAAHYRVADTGRGWGVIGDSTGGYCALKLAMRNPGAFSAAASLSGYYAAASDSTTGDLFGGSERLRNENNLMWRLKNLPPPRISVLLASSREGEADYKATMAFIAAAKPPMDVASLILASGGHNFDTWNRETPTALPWTAGQLTAPADAPAG</sequence>
<evidence type="ECO:0000313" key="2">
    <source>
        <dbReference type="EMBL" id="MFC1419075.1"/>
    </source>
</evidence>
<dbReference type="PANTHER" id="PTHR48098:SF1">
    <property type="entry name" value="DIACYLGLYCEROL ACYLTRANSFERASE_MYCOLYLTRANSFERASE AG85A"/>
    <property type="match status" value="1"/>
</dbReference>
<comment type="caution">
    <text evidence="2">The sequence shown here is derived from an EMBL/GenBank/DDBJ whole genome shotgun (WGS) entry which is preliminary data.</text>
</comment>
<dbReference type="InterPro" id="IPR029058">
    <property type="entry name" value="AB_hydrolase_fold"/>
</dbReference>
<feature type="transmembrane region" description="Helical" evidence="1">
    <location>
        <begin position="7"/>
        <end position="27"/>
    </location>
</feature>
<dbReference type="InterPro" id="IPR000801">
    <property type="entry name" value="Esterase-like"/>
</dbReference>
<name>A0ABV6VZB9_9ACTN</name>